<evidence type="ECO:0000313" key="3">
    <source>
        <dbReference type="EMBL" id="QIW11218.1"/>
    </source>
</evidence>
<dbReference type="AlphaFoldDB" id="A0A2Z4XWY3"/>
<sequence length="1052" mass="120887">MKNYLLEIILISIGCIFLLSFFIYMIVKRLRLTADKKLMIAKYKQVKKVVRKYKLKSQACTLHVVDNLLSGNAQLDRLKKDREMVELTNNIIIAASSRGLLLIVDRVEIKNIQMLKSTLGLKFEFLNVHFDISEHSQADSSFIEDIYTSLPSKDTKDLVVNFYVNEGVAIEDFNEIVGGQNIFKLSKEVNLDAIYDNVMTLKIINSDLSAQQSYRCIRNLNKISLLIQQIIVNNSDKTGDIYVYSLLNDEHSFYSRDAGSKYYGLMSPRNIIVNLLAFSLSTLFIVNIVSEFKLKRDITLAHYKKVLDLDSLNQAMKQQKNRVNENILLSSIYPETIKYHIIYTEYADLIAKNILLPSFTAAHKMHELFSTTVYLIYFVYMNNNEINSDTQKVMSVLAGMTGLSSQQLTYIIDYASPEVKQGIMEVANNVAKRLYEAKDSKLNYEQEFGHILSLEGFNKRYFEISDDKRAGVVNSIYRVYLNKCLIDSVLPKVLNHYVVSGSIDNVLNLYREEFEKSSKNICGSPAMKAITDDIAVAINYTEKNRDRATNFKQVLTRITEGLDKLKSNDEPFKSHTEQEVSDNVTKILIQHIVNNIINNSYKSKELPLVSPVNDGLMMTFQPNFYDKKLVISPQYSEEYIRDNIDPLEQKYQGLSRKLNTEYGVNLSFLDVLYDNAISNYTDKYIASYQNLIKQLNVQPNFLRKISNEDTFTFYLISMSADNSQFNSLINFYKDNITFKDSDDFAKIKNHFAIESKFLNSKGYSQYHQIFAKLNDLIKEEGYVDTYQEIKSGYKPLKDVYKKIAVLNTNTDNDLYVLLKKHLDNAQLAIQTIAINRVMGDLDSGVESEYSYINNYLPMNLNYSKVLPNDRLISDIGNTGKIFTVFNSRLKPLLEYDTVDDKWDNSSFTSSQEKSYIAQFNKVYSLNKLLWDKDNKPKPITFNITPLKSGGEDYKFASIFFDTKSYVNSLNIDYINPVKISYNWSAKGPVSIIVALKNGDTAERSYSGAWSILKALRDAECVNDVCTWTLSYKDKKYKVKFKVESTLLDAIKK</sequence>
<dbReference type="EMBL" id="CP021781">
    <property type="protein sequence ID" value="AXA32992.1"/>
    <property type="molecule type" value="Genomic_DNA"/>
</dbReference>
<keyword evidence="5" id="KW-1185">Reference proteome</keyword>
<reference evidence="3 5" key="2">
    <citation type="submission" date="2019-08" db="EMBL/GenBank/DDBJ databases">
        <title>Complete genome sequences of Francisella adeliensis (FSC1325 and FSC1326).</title>
        <authorList>
            <person name="Ohrman C."/>
            <person name="Uneklint I."/>
            <person name="Vallesi A."/>
            <person name="Karlsson L."/>
            <person name="Sjodin A."/>
        </authorList>
    </citation>
    <scope>NUCLEOTIDE SEQUENCE [LARGE SCALE GENOMIC DNA]</scope>
    <source>
        <strain evidence="3 5">FSC1325</strain>
    </source>
</reference>
<evidence type="ECO:0000256" key="1">
    <source>
        <dbReference type="SAM" id="Phobius"/>
    </source>
</evidence>
<keyword evidence="1" id="KW-1133">Transmembrane helix</keyword>
<dbReference type="EMBL" id="CP043424">
    <property type="protein sequence ID" value="QIW11218.1"/>
    <property type="molecule type" value="Genomic_DNA"/>
</dbReference>
<dbReference type="Proteomes" id="UP000251120">
    <property type="component" value="Chromosome"/>
</dbReference>
<dbReference type="KEGG" id="fad:CDH04_00540"/>
<reference evidence="2 4" key="1">
    <citation type="submission" date="2017-06" db="EMBL/GenBank/DDBJ databases">
        <title>Complete genome of Francisella adeliensis.</title>
        <authorList>
            <person name="Vallesi A."/>
            <person name="Sjodin A."/>
        </authorList>
    </citation>
    <scope>NUCLEOTIDE SEQUENCE [LARGE SCALE GENOMIC DNA]</scope>
    <source>
        <strain evidence="2 4">FDC440</strain>
    </source>
</reference>
<dbReference type="RefSeq" id="WP_112869169.1">
    <property type="nucleotide sequence ID" value="NZ_CP021781.1"/>
</dbReference>
<evidence type="ECO:0000313" key="5">
    <source>
        <dbReference type="Proteomes" id="UP000681131"/>
    </source>
</evidence>
<feature type="transmembrane region" description="Helical" evidence="1">
    <location>
        <begin position="271"/>
        <end position="290"/>
    </location>
</feature>
<keyword evidence="1" id="KW-0472">Membrane</keyword>
<dbReference type="Proteomes" id="UP000681131">
    <property type="component" value="Chromosome"/>
</dbReference>
<proteinExistence type="predicted"/>
<name>A0A2Z4XWY3_9GAMM</name>
<organism evidence="2 4">
    <name type="scientific">Francisella adeliensis</name>
    <dbReference type="NCBI Taxonomy" id="2007306"/>
    <lineage>
        <taxon>Bacteria</taxon>
        <taxon>Pseudomonadati</taxon>
        <taxon>Pseudomonadota</taxon>
        <taxon>Gammaproteobacteria</taxon>
        <taxon>Thiotrichales</taxon>
        <taxon>Francisellaceae</taxon>
        <taxon>Francisella</taxon>
    </lineage>
</organism>
<gene>
    <name evidence="2" type="ORF">CDH04_00540</name>
    <name evidence="3" type="ORF">FZC43_00540</name>
</gene>
<dbReference type="OrthoDB" id="5618691at2"/>
<accession>A0A2Z4XWY3</accession>
<protein>
    <submittedName>
        <fullName evidence="2">Uncharacterized protein</fullName>
    </submittedName>
</protein>
<feature type="transmembrane region" description="Helical" evidence="1">
    <location>
        <begin position="6"/>
        <end position="27"/>
    </location>
</feature>
<evidence type="ECO:0000313" key="4">
    <source>
        <dbReference type="Proteomes" id="UP000251120"/>
    </source>
</evidence>
<keyword evidence="1" id="KW-0812">Transmembrane</keyword>
<evidence type="ECO:0000313" key="2">
    <source>
        <dbReference type="EMBL" id="AXA32992.1"/>
    </source>
</evidence>